<sequence>MKIEDITPQKEKKNYYVKNNWFNYWFPLPKGYNRLLIVFACLIIVYTVHEYPEKVNTFFFTLLVEVITYVAIIWIYRGFKELS</sequence>
<dbReference type="EMBL" id="RWHZ01000025">
    <property type="protein sequence ID" value="TSE48593.1"/>
    <property type="molecule type" value="Genomic_DNA"/>
</dbReference>
<accession>A0A1H7IV86</accession>
<dbReference type="Proteomes" id="UP000261003">
    <property type="component" value="Unassembled WGS sequence"/>
</dbReference>
<protein>
    <recommendedName>
        <fullName evidence="6">Transmembrane protein</fullName>
    </recommendedName>
</protein>
<keyword evidence="1" id="KW-1133">Transmembrane helix</keyword>
<evidence type="ECO:0000313" key="2">
    <source>
        <dbReference type="EMBL" id="RGM34368.1"/>
    </source>
</evidence>
<name>A0A1H7IV86_PHOVU</name>
<comment type="caution">
    <text evidence="3">The sequence shown here is derived from an EMBL/GenBank/DDBJ whole genome shotgun (WGS) entry which is preliminary data.</text>
</comment>
<feature type="transmembrane region" description="Helical" evidence="1">
    <location>
        <begin position="31"/>
        <end position="48"/>
    </location>
</feature>
<proteinExistence type="predicted"/>
<reference evidence="3 5" key="2">
    <citation type="journal article" date="2019" name="Nat. Commun.">
        <title>Gram positive-like bacteriocins with broad spectrum anti-Bacteroidales activity encoded on mobile elements of the human gut microbiota.</title>
        <authorList>
            <person name="Bechon N."/>
            <person name="Coyne M.J.Jr."/>
            <person name="Laclare-Mceneany V."/>
            <person name="Chatzidaki-Livanis M."/>
            <person name="Ghigo J.-M."/>
            <person name="Comstock L.E."/>
        </authorList>
    </citation>
    <scope>NUCLEOTIDE SEQUENCE [LARGE SCALE GENOMIC DNA]</scope>
    <source>
        <strain evidence="3 5">CL01T12C17</strain>
    </source>
</reference>
<reference evidence="2 4" key="1">
    <citation type="submission" date="2018-08" db="EMBL/GenBank/DDBJ databases">
        <title>A genome reference for cultivated species of the human gut microbiota.</title>
        <authorList>
            <person name="Zou Y."/>
            <person name="Xue W."/>
            <person name="Luo G."/>
        </authorList>
    </citation>
    <scope>NUCLEOTIDE SEQUENCE [LARGE SCALE GENOMIC DNA]</scope>
    <source>
        <strain evidence="2 4">OM08-13BH</strain>
    </source>
</reference>
<evidence type="ECO:0000313" key="5">
    <source>
        <dbReference type="Proteomes" id="UP000408523"/>
    </source>
</evidence>
<evidence type="ECO:0008006" key="6">
    <source>
        <dbReference type="Google" id="ProtNLM"/>
    </source>
</evidence>
<dbReference type="RefSeq" id="WP_074783411.1">
    <property type="nucleotide sequence ID" value="NZ_CAXKYE010000004.1"/>
</dbReference>
<evidence type="ECO:0000256" key="1">
    <source>
        <dbReference type="SAM" id="Phobius"/>
    </source>
</evidence>
<dbReference type="EMBL" id="QSTG01000125">
    <property type="protein sequence ID" value="RGM34368.1"/>
    <property type="molecule type" value="Genomic_DNA"/>
</dbReference>
<dbReference type="AlphaFoldDB" id="A0A1H7IV86"/>
<dbReference type="Proteomes" id="UP000408523">
    <property type="component" value="Unassembled WGS sequence"/>
</dbReference>
<gene>
    <name evidence="2" type="ORF">DXC16_25030</name>
    <name evidence="3" type="ORF">EH214_02123</name>
</gene>
<organism evidence="3 5">
    <name type="scientific">Phocaeicola vulgatus</name>
    <name type="common">Bacteroides vulgatus</name>
    <dbReference type="NCBI Taxonomy" id="821"/>
    <lineage>
        <taxon>Bacteria</taxon>
        <taxon>Pseudomonadati</taxon>
        <taxon>Bacteroidota</taxon>
        <taxon>Bacteroidia</taxon>
        <taxon>Bacteroidales</taxon>
        <taxon>Bacteroidaceae</taxon>
        <taxon>Phocaeicola</taxon>
    </lineage>
</organism>
<keyword evidence="1" id="KW-0812">Transmembrane</keyword>
<evidence type="ECO:0000313" key="4">
    <source>
        <dbReference type="Proteomes" id="UP000261003"/>
    </source>
</evidence>
<keyword evidence="1" id="KW-0472">Membrane</keyword>
<evidence type="ECO:0000313" key="3">
    <source>
        <dbReference type="EMBL" id="TSE48593.1"/>
    </source>
</evidence>
<feature type="transmembrane region" description="Helical" evidence="1">
    <location>
        <begin position="55"/>
        <end position="76"/>
    </location>
</feature>